<feature type="non-terminal residue" evidence="1">
    <location>
        <position position="404"/>
    </location>
</feature>
<keyword evidence="2" id="KW-1185">Reference proteome</keyword>
<proteinExistence type="predicted"/>
<sequence>MNTMKIELIRVENGVEKSLATYHSMMHRECAEFSNCIIKREMNLHVDTGKNRYTLEQDLKFINQAKVKQYEVKLMFKDKTNNYKYGLKAEASIKADKKLEVEAGLYLGHYGYSPKFEYQVGWQKGDDLSIKGEAKCKIDDLILFTFTHTDRIVGYSSFQHSQNLIFKDTTNSQNNFVAKNSFTIEIVNRKGTLKGSGNLSFQEKNEDFVYQLDGEMENNRITFGWNVDTDLLVSLFKLRRHNIFVEVAYDYANQIELHFKEITSWLAEGARGVSGQEASLDFNLAKTFRSMNTEVRHGPLGMPGIDHFRVGYNLDTTDHIKAEIITVISGKVLLEVEVSGNMSRKINEYQMAGQLSCNLPTVPFSMNWQRQFLANRDGLKYNDESSLFILNGVRGEVEPMVDYS</sequence>
<reference evidence="1" key="1">
    <citation type="submission" date="2018-11" db="EMBL/GenBank/DDBJ databases">
        <authorList>
            <consortium name="Pathogen Informatics"/>
        </authorList>
    </citation>
    <scope>NUCLEOTIDE SEQUENCE</scope>
</reference>
<dbReference type="AlphaFoldDB" id="A0A3S5AQ56"/>
<comment type="caution">
    <text evidence="1">The sequence shown here is derived from an EMBL/GenBank/DDBJ whole genome shotgun (WGS) entry which is preliminary data.</text>
</comment>
<evidence type="ECO:0000313" key="2">
    <source>
        <dbReference type="Proteomes" id="UP000784294"/>
    </source>
</evidence>
<protein>
    <submittedName>
        <fullName evidence="1">Uncharacterized protein</fullName>
    </submittedName>
</protein>
<gene>
    <name evidence="1" type="ORF">PXEA_LOCUS22713</name>
</gene>
<name>A0A3S5AQ56_9PLAT</name>
<evidence type="ECO:0000313" key="1">
    <source>
        <dbReference type="EMBL" id="VEL29273.1"/>
    </source>
</evidence>
<dbReference type="EMBL" id="CAAALY010101717">
    <property type="protein sequence ID" value="VEL29273.1"/>
    <property type="molecule type" value="Genomic_DNA"/>
</dbReference>
<dbReference type="Proteomes" id="UP000784294">
    <property type="component" value="Unassembled WGS sequence"/>
</dbReference>
<organism evidence="1 2">
    <name type="scientific">Protopolystoma xenopodis</name>
    <dbReference type="NCBI Taxonomy" id="117903"/>
    <lineage>
        <taxon>Eukaryota</taxon>
        <taxon>Metazoa</taxon>
        <taxon>Spiralia</taxon>
        <taxon>Lophotrochozoa</taxon>
        <taxon>Platyhelminthes</taxon>
        <taxon>Monogenea</taxon>
        <taxon>Polyopisthocotylea</taxon>
        <taxon>Polystomatidea</taxon>
        <taxon>Polystomatidae</taxon>
        <taxon>Protopolystoma</taxon>
    </lineage>
</organism>
<accession>A0A3S5AQ56</accession>